<keyword evidence="4" id="KW-1185">Reference proteome</keyword>
<sequence length="713" mass="80384">MTARLPSVQKVVCKQLVTAVSIAIYKAVSRKQEKGCGSRLRDVVSDIESAQGKHIKAYRSIALLHDTSSRQEETTISLSTCLTTARVNTTRNVTIQRSSDVDIVTDRFFSPQSFATSADCTRPSHELSAPDASTPEKSISLYQPDRCEGITDEEYESLSNSKRFIGLCDKCMSTPRPPSPLQSDQSQALNELKDMMAQVLKSMNNITERIANMEKSMEGKANNDVVKGLDERLKKQESKQDQVEQLELTGKDQVQAKIIEMINVKAKEQQEEAEDRARRSKNLLIFGLDEPKKEDRDERKAEETGTVQNTMKEIKCEDCKYTPCEIRRLGNFSDKGPRPLRISFGDQLTRDEVMHAFWKAKKETRENEEVKQSKPIVSKINGRKDLTPSERKDEEKLYKELKEKQEVSKQSGDDNAKWDSITCLYTNADSLSNKRTELDTMIKIHRPAIIGIVEVKPKNSGFEIQECEIAIPGLSHTNSPCTNKTQPHKLALYQQDSATQTRPVPIRLSHTNSPCTNKTQPHKSALYQQDSATQTRPVPTRLSHTKAPCTNKTQPHKSALYQQDSATQKRPVPTRLSHTKAPCTNKTQPHKSALYQQDSATQKRPVPTRLSHTNSPCTNKTQPHKSALYQQDSATQKRPVPTRLSHTNSPCTNKTQPHKLALYQQDSATQTRPVPTRLSHTKAPCTNKTQPHKSALYQQDSATQKRPNYNKAD</sequence>
<dbReference type="Proteomes" id="UP001283361">
    <property type="component" value="Unassembled WGS sequence"/>
</dbReference>
<feature type="compositionally biased region" description="Polar residues" evidence="2">
    <location>
        <begin position="644"/>
        <end position="655"/>
    </location>
</feature>
<feature type="compositionally biased region" description="Polar residues" evidence="2">
    <location>
        <begin position="526"/>
        <end position="537"/>
    </location>
</feature>
<evidence type="ECO:0000313" key="4">
    <source>
        <dbReference type="Proteomes" id="UP001283361"/>
    </source>
</evidence>
<keyword evidence="1" id="KW-0175">Coiled coil</keyword>
<feature type="compositionally biased region" description="Basic and acidic residues" evidence="2">
    <location>
        <begin position="382"/>
        <end position="394"/>
    </location>
</feature>
<feature type="coiled-coil region" evidence="1">
    <location>
        <begin position="189"/>
        <end position="283"/>
    </location>
</feature>
<feature type="compositionally biased region" description="Polar residues" evidence="2">
    <location>
        <begin position="664"/>
        <end position="673"/>
    </location>
</feature>
<feature type="region of interest" description="Disordered" evidence="2">
    <location>
        <begin position="115"/>
        <end position="138"/>
    </location>
</feature>
<protein>
    <submittedName>
        <fullName evidence="3">Uncharacterized protein</fullName>
    </submittedName>
</protein>
<dbReference type="AlphaFoldDB" id="A0AAE0YPP0"/>
<evidence type="ECO:0000313" key="3">
    <source>
        <dbReference type="EMBL" id="KAK3753458.1"/>
    </source>
</evidence>
<feature type="compositionally biased region" description="Polar residues" evidence="2">
    <location>
        <begin position="696"/>
        <end position="707"/>
    </location>
</feature>
<feature type="compositionally biased region" description="Polar residues" evidence="2">
    <location>
        <begin position="610"/>
        <end position="621"/>
    </location>
</feature>
<proteinExistence type="predicted"/>
<organism evidence="3 4">
    <name type="scientific">Elysia crispata</name>
    <name type="common">lettuce slug</name>
    <dbReference type="NCBI Taxonomy" id="231223"/>
    <lineage>
        <taxon>Eukaryota</taxon>
        <taxon>Metazoa</taxon>
        <taxon>Spiralia</taxon>
        <taxon>Lophotrochozoa</taxon>
        <taxon>Mollusca</taxon>
        <taxon>Gastropoda</taxon>
        <taxon>Heterobranchia</taxon>
        <taxon>Euthyneura</taxon>
        <taxon>Panpulmonata</taxon>
        <taxon>Sacoglossa</taxon>
        <taxon>Placobranchoidea</taxon>
        <taxon>Plakobranchidae</taxon>
        <taxon>Elysia</taxon>
    </lineage>
</organism>
<dbReference type="EMBL" id="JAWDGP010005712">
    <property type="protein sequence ID" value="KAK3753458.1"/>
    <property type="molecule type" value="Genomic_DNA"/>
</dbReference>
<reference evidence="3" key="1">
    <citation type="journal article" date="2023" name="G3 (Bethesda)">
        <title>A reference genome for the long-term kleptoplast-retaining sea slug Elysia crispata morphotype clarki.</title>
        <authorList>
            <person name="Eastman K.E."/>
            <person name="Pendleton A.L."/>
            <person name="Shaikh M.A."/>
            <person name="Suttiyut T."/>
            <person name="Ogas R."/>
            <person name="Tomko P."/>
            <person name="Gavelis G."/>
            <person name="Widhalm J.R."/>
            <person name="Wisecaver J.H."/>
        </authorList>
    </citation>
    <scope>NUCLEOTIDE SEQUENCE</scope>
    <source>
        <strain evidence="3">ECLA1</strain>
    </source>
</reference>
<name>A0AAE0YPP0_9GAST</name>
<gene>
    <name evidence="3" type="ORF">RRG08_056350</name>
</gene>
<evidence type="ECO:0000256" key="1">
    <source>
        <dbReference type="SAM" id="Coils"/>
    </source>
</evidence>
<feature type="region of interest" description="Disordered" evidence="2">
    <location>
        <begin position="512"/>
        <end position="713"/>
    </location>
</feature>
<dbReference type="PANTHER" id="PTHR37445:SF3">
    <property type="entry name" value="ZINC FINGER PHD-TYPE DOMAIN-CONTAINING PROTEIN"/>
    <property type="match status" value="1"/>
</dbReference>
<accession>A0AAE0YPP0</accession>
<evidence type="ECO:0000256" key="2">
    <source>
        <dbReference type="SAM" id="MobiDB-lite"/>
    </source>
</evidence>
<comment type="caution">
    <text evidence="3">The sequence shown here is derived from an EMBL/GenBank/DDBJ whole genome shotgun (WGS) entry which is preliminary data.</text>
</comment>
<dbReference type="PANTHER" id="PTHR37445">
    <property type="entry name" value="PROTEIN CBG24663"/>
    <property type="match status" value="1"/>
</dbReference>
<feature type="region of interest" description="Disordered" evidence="2">
    <location>
        <begin position="364"/>
        <end position="394"/>
    </location>
</feature>